<protein>
    <recommendedName>
        <fullName evidence="3">Sialate O-acetylesterase domain-containing protein</fullName>
    </recommendedName>
</protein>
<evidence type="ECO:0000313" key="1">
    <source>
        <dbReference type="EMBL" id="OQP61782.1"/>
    </source>
</evidence>
<organism evidence="1 2">
    <name type="scientific">Niastella vici</name>
    <dbReference type="NCBI Taxonomy" id="1703345"/>
    <lineage>
        <taxon>Bacteria</taxon>
        <taxon>Pseudomonadati</taxon>
        <taxon>Bacteroidota</taxon>
        <taxon>Chitinophagia</taxon>
        <taxon>Chitinophagales</taxon>
        <taxon>Chitinophagaceae</taxon>
        <taxon>Niastella</taxon>
    </lineage>
</organism>
<dbReference type="RefSeq" id="WP_216823495.1">
    <property type="nucleotide sequence ID" value="NZ_LVYD01000056.1"/>
</dbReference>
<dbReference type="PANTHER" id="PTHR22901">
    <property type="entry name" value="SIALATE O-ACETYLESTERASE"/>
    <property type="match status" value="1"/>
</dbReference>
<evidence type="ECO:0000313" key="2">
    <source>
        <dbReference type="Proteomes" id="UP000192796"/>
    </source>
</evidence>
<dbReference type="AlphaFoldDB" id="A0A1V9FTW1"/>
<dbReference type="InterPro" id="IPR039329">
    <property type="entry name" value="SIAE"/>
</dbReference>
<keyword evidence="2" id="KW-1185">Reference proteome</keyword>
<dbReference type="Proteomes" id="UP000192796">
    <property type="component" value="Unassembled WGS sequence"/>
</dbReference>
<dbReference type="EMBL" id="LVYD01000056">
    <property type="protein sequence ID" value="OQP61782.1"/>
    <property type="molecule type" value="Genomic_DNA"/>
</dbReference>
<dbReference type="GO" id="GO:0001681">
    <property type="term" value="F:sialate O-acetylesterase activity"/>
    <property type="evidence" value="ECO:0007669"/>
    <property type="project" value="InterPro"/>
</dbReference>
<name>A0A1V9FTW1_9BACT</name>
<reference evidence="1 2" key="1">
    <citation type="submission" date="2016-03" db="EMBL/GenBank/DDBJ databases">
        <title>Niastella vici sp. nov., isolated from farmland soil.</title>
        <authorList>
            <person name="Chen L."/>
            <person name="Wang D."/>
            <person name="Yang S."/>
            <person name="Wang G."/>
        </authorList>
    </citation>
    <scope>NUCLEOTIDE SEQUENCE [LARGE SCALE GENOMIC DNA]</scope>
    <source>
        <strain evidence="1 2">DJ57</strain>
    </source>
</reference>
<gene>
    <name evidence="1" type="ORF">A3860_31470</name>
</gene>
<dbReference type="SUPFAM" id="SSF52266">
    <property type="entry name" value="SGNH hydrolase"/>
    <property type="match status" value="1"/>
</dbReference>
<evidence type="ECO:0008006" key="3">
    <source>
        <dbReference type="Google" id="ProtNLM"/>
    </source>
</evidence>
<proteinExistence type="predicted"/>
<dbReference type="GO" id="GO:0005975">
    <property type="term" value="P:carbohydrate metabolic process"/>
    <property type="evidence" value="ECO:0007669"/>
    <property type="project" value="TreeGrafter"/>
</dbReference>
<comment type="caution">
    <text evidence="1">The sequence shown here is derived from an EMBL/GenBank/DDBJ whole genome shotgun (WGS) entry which is preliminary data.</text>
</comment>
<dbReference type="STRING" id="1703345.A3860_31470"/>
<dbReference type="PANTHER" id="PTHR22901:SF0">
    <property type="entry name" value="SIALATE O-ACETYLESTERASE"/>
    <property type="match status" value="1"/>
</dbReference>
<accession>A0A1V9FTW1</accession>
<sequence length="119" mass="12993">MTREAQLKTLSLPNTGMAVITDIGEWNDIHPLNKEDVGKRPALWAQKQAYGDKKVVYSGPLYQSMTKQGNRIVLQFTSTGSGLMAKGNGELKYFAIAGTDKKFVWAKAAIEGEPCSGVE</sequence>